<protein>
    <submittedName>
        <fullName evidence="1">Uncharacterized protein</fullName>
    </submittedName>
</protein>
<sequence>MISCRLREQFELPNAVVTGLYETLHTVEGTGGWQTLGMNGFLGYDYC</sequence>
<evidence type="ECO:0000313" key="2">
    <source>
        <dbReference type="Proteomes" id="UP000789423"/>
    </source>
</evidence>
<organism evidence="1 2">
    <name type="scientific">Bacillus rhizoplanae</name>
    <dbReference type="NCBI Taxonomy" id="2880966"/>
    <lineage>
        <taxon>Bacteria</taxon>
        <taxon>Bacillati</taxon>
        <taxon>Bacillota</taxon>
        <taxon>Bacilli</taxon>
        <taxon>Bacillales</taxon>
        <taxon>Bacillaceae</taxon>
        <taxon>Bacillus</taxon>
    </lineage>
</organism>
<comment type="caution">
    <text evidence="1">The sequence shown here is derived from an EMBL/GenBank/DDBJ whole genome shotgun (WGS) entry which is preliminary data.</text>
</comment>
<evidence type="ECO:0000313" key="1">
    <source>
        <dbReference type="EMBL" id="CAG9613883.1"/>
    </source>
</evidence>
<accession>A0ABN8A2Z8</accession>
<keyword evidence="2" id="KW-1185">Reference proteome</keyword>
<dbReference type="Proteomes" id="UP000789423">
    <property type="component" value="Unassembled WGS sequence"/>
</dbReference>
<name>A0ABN8A2Z8_9BACI</name>
<gene>
    <name evidence="1" type="ORF">BACCIP111899_03103</name>
</gene>
<proteinExistence type="predicted"/>
<dbReference type="EMBL" id="CAKJTI010000018">
    <property type="protein sequence ID" value="CAG9613883.1"/>
    <property type="molecule type" value="Genomic_DNA"/>
</dbReference>
<reference evidence="1 2" key="1">
    <citation type="submission" date="2021-10" db="EMBL/GenBank/DDBJ databases">
        <authorList>
            <person name="Criscuolo A."/>
        </authorList>
    </citation>
    <scope>NUCLEOTIDE SEQUENCE [LARGE SCALE GENOMIC DNA]</scope>
    <source>
        <strain evidence="2">CIP 111899</strain>
    </source>
</reference>